<proteinExistence type="inferred from homology"/>
<evidence type="ECO:0000313" key="9">
    <source>
        <dbReference type="Proteomes" id="UP000038040"/>
    </source>
</evidence>
<dbReference type="AlphaFoldDB" id="A0A0N4U271"/>
<organism evidence="9 11">
    <name type="scientific">Dracunculus medinensis</name>
    <name type="common">Guinea worm</name>
    <dbReference type="NCBI Taxonomy" id="318479"/>
    <lineage>
        <taxon>Eukaryota</taxon>
        <taxon>Metazoa</taxon>
        <taxon>Ecdysozoa</taxon>
        <taxon>Nematoda</taxon>
        <taxon>Chromadorea</taxon>
        <taxon>Rhabditida</taxon>
        <taxon>Spirurina</taxon>
        <taxon>Dracunculoidea</taxon>
        <taxon>Dracunculidae</taxon>
        <taxon>Dracunculus</taxon>
    </lineage>
</organism>
<dbReference type="GO" id="GO:0070966">
    <property type="term" value="P:nuclear-transcribed mRNA catabolic process, no-go decay"/>
    <property type="evidence" value="ECO:0007669"/>
    <property type="project" value="InterPro"/>
</dbReference>
<comment type="similarity">
    <text evidence="3">Belongs to the eukaryotic release factor 1 family. Pelota subfamily.</text>
</comment>
<dbReference type="InterPro" id="IPR042226">
    <property type="entry name" value="eFR1_2_sf"/>
</dbReference>
<dbReference type="EMBL" id="UYYG01001151">
    <property type="protein sequence ID" value="VDN55140.1"/>
    <property type="molecule type" value="Genomic_DNA"/>
</dbReference>
<dbReference type="InterPro" id="IPR005142">
    <property type="entry name" value="eRF1_3"/>
</dbReference>
<dbReference type="WBParaSite" id="DME_0000075301-mRNA-1">
    <property type="protein sequence ID" value="DME_0000075301-mRNA-1"/>
    <property type="gene ID" value="DME_0000075301"/>
</dbReference>
<dbReference type="OrthoDB" id="10249111at2759"/>
<evidence type="ECO:0000313" key="10">
    <source>
        <dbReference type="Proteomes" id="UP000274756"/>
    </source>
</evidence>
<comment type="subcellular location">
    <subcellularLocation>
        <location evidence="2">Cytoplasm</location>
    </subcellularLocation>
</comment>
<keyword evidence="10" id="KW-1185">Reference proteome</keyword>
<sequence>MICKFIRFKIIKCVIVASPGFLKEQFLTYLTERTEKDVSKMVTENRSKFMLVHASNGFKHALKEVLADPTIASTLSETKVQGEVKVLNRFFELLANEPARAFYGPKHVAMANQQLAIETLLLSDSLFRSIDLETRKRNVELVESVKDQGSKVHIFSSMHVSGEQLSSLGGIAAILRFPLPDLEDVSLTDSENDDEPT</sequence>
<dbReference type="InterPro" id="IPR005141">
    <property type="entry name" value="eRF1_2"/>
</dbReference>
<dbReference type="GO" id="GO:0070651">
    <property type="term" value="P:nonfunctional rRNA decay"/>
    <property type="evidence" value="ECO:0007669"/>
    <property type="project" value="TreeGrafter"/>
</dbReference>
<evidence type="ECO:0000256" key="4">
    <source>
        <dbReference type="ARBA" id="ARBA00022490"/>
    </source>
</evidence>
<dbReference type="SUPFAM" id="SSF53137">
    <property type="entry name" value="Translational machinery components"/>
    <property type="match status" value="1"/>
</dbReference>
<dbReference type="STRING" id="318479.A0A0N4U271"/>
<evidence type="ECO:0000256" key="3">
    <source>
        <dbReference type="ARBA" id="ARBA00009504"/>
    </source>
</evidence>
<evidence type="ECO:0000313" key="8">
    <source>
        <dbReference type="EMBL" id="VDN55140.1"/>
    </source>
</evidence>
<dbReference type="PANTHER" id="PTHR10853:SF0">
    <property type="entry name" value="PROTEIN PELOTA HOMOLOG"/>
    <property type="match status" value="1"/>
</dbReference>
<gene>
    <name evidence="8" type="ORF">DME_LOCUS5113</name>
</gene>
<reference evidence="8 10" key="2">
    <citation type="submission" date="2018-11" db="EMBL/GenBank/DDBJ databases">
        <authorList>
            <consortium name="Pathogen Informatics"/>
        </authorList>
    </citation>
    <scope>NUCLEOTIDE SEQUENCE [LARGE SCALE GENOMIC DNA]</scope>
</reference>
<dbReference type="Gene3D" id="3.30.420.60">
    <property type="entry name" value="eRF1 domain 2"/>
    <property type="match status" value="1"/>
</dbReference>
<evidence type="ECO:0000256" key="2">
    <source>
        <dbReference type="ARBA" id="ARBA00004496"/>
    </source>
</evidence>
<dbReference type="PANTHER" id="PTHR10853">
    <property type="entry name" value="PELOTA"/>
    <property type="match status" value="1"/>
</dbReference>
<evidence type="ECO:0000259" key="7">
    <source>
        <dbReference type="Pfam" id="PF03465"/>
    </source>
</evidence>
<accession>A0A0N4U271</accession>
<keyword evidence="4" id="KW-0963">Cytoplasm</keyword>
<comment type="cofactor">
    <cofactor evidence="1">
        <name>a divalent metal cation</name>
        <dbReference type="ChEBI" id="CHEBI:60240"/>
    </cofactor>
</comment>
<evidence type="ECO:0000313" key="11">
    <source>
        <dbReference type="WBParaSite" id="DME_0000075301-mRNA-1"/>
    </source>
</evidence>
<dbReference type="InterPro" id="IPR004405">
    <property type="entry name" value="TF_pelota"/>
</dbReference>
<dbReference type="GO" id="GO:0046872">
    <property type="term" value="F:metal ion binding"/>
    <property type="evidence" value="ECO:0007669"/>
    <property type="project" value="UniProtKB-KW"/>
</dbReference>
<dbReference type="InterPro" id="IPR029064">
    <property type="entry name" value="Ribosomal_eL30-like_sf"/>
</dbReference>
<dbReference type="Proteomes" id="UP000038040">
    <property type="component" value="Unplaced"/>
</dbReference>
<dbReference type="GO" id="GO:0005737">
    <property type="term" value="C:cytoplasm"/>
    <property type="evidence" value="ECO:0007669"/>
    <property type="project" value="UniProtKB-SubCell"/>
</dbReference>
<feature type="domain" description="eRF1" evidence="7">
    <location>
        <begin position="82"/>
        <end position="179"/>
    </location>
</feature>
<evidence type="ECO:0000256" key="1">
    <source>
        <dbReference type="ARBA" id="ARBA00001968"/>
    </source>
</evidence>
<name>A0A0N4U271_DRAME</name>
<evidence type="ECO:0000259" key="6">
    <source>
        <dbReference type="Pfam" id="PF03464"/>
    </source>
</evidence>
<keyword evidence="5" id="KW-0479">Metal-binding</keyword>
<dbReference type="FunFam" id="3.30.1330.30:FF:000008">
    <property type="entry name" value="Protein pelota homolog"/>
    <property type="match status" value="1"/>
</dbReference>
<dbReference type="Proteomes" id="UP000274756">
    <property type="component" value="Unassembled WGS sequence"/>
</dbReference>
<dbReference type="SUPFAM" id="SSF55315">
    <property type="entry name" value="L30e-like"/>
    <property type="match status" value="1"/>
</dbReference>
<dbReference type="Pfam" id="PF03464">
    <property type="entry name" value="eRF1_2"/>
    <property type="match status" value="1"/>
</dbReference>
<dbReference type="Gene3D" id="3.30.1330.30">
    <property type="match status" value="1"/>
</dbReference>
<dbReference type="GO" id="GO:0070481">
    <property type="term" value="P:nuclear-transcribed mRNA catabolic process, non-stop decay"/>
    <property type="evidence" value="ECO:0007669"/>
    <property type="project" value="InterPro"/>
</dbReference>
<dbReference type="Pfam" id="PF03465">
    <property type="entry name" value="eRF1_3"/>
    <property type="match status" value="1"/>
</dbReference>
<feature type="domain" description="eRF1" evidence="6">
    <location>
        <begin position="7"/>
        <end position="76"/>
    </location>
</feature>
<dbReference type="GO" id="GO:0032790">
    <property type="term" value="P:ribosome disassembly"/>
    <property type="evidence" value="ECO:0007669"/>
    <property type="project" value="TreeGrafter"/>
</dbReference>
<reference evidence="11" key="1">
    <citation type="submission" date="2017-02" db="UniProtKB">
        <authorList>
            <consortium name="WormBaseParasite"/>
        </authorList>
    </citation>
    <scope>IDENTIFICATION</scope>
</reference>
<dbReference type="GO" id="GO:0071025">
    <property type="term" value="P:RNA surveillance"/>
    <property type="evidence" value="ECO:0007669"/>
    <property type="project" value="InterPro"/>
</dbReference>
<evidence type="ECO:0000256" key="5">
    <source>
        <dbReference type="ARBA" id="ARBA00022723"/>
    </source>
</evidence>
<protein>
    <submittedName>
        <fullName evidence="11">ERF1_3 domain-containing protein</fullName>
    </submittedName>
</protein>